<evidence type="ECO:0000256" key="2">
    <source>
        <dbReference type="ARBA" id="ARBA00011738"/>
    </source>
</evidence>
<evidence type="ECO:0000313" key="15">
    <source>
        <dbReference type="Proteomes" id="UP000009047"/>
    </source>
</evidence>
<comment type="catalytic activity">
    <reaction evidence="13">
        <text>5-amino-1-(5-phospho-beta-D-ribosyl)imidazole + S-adenosyl-L-methionine = 4-amino-2-methyl-5-(phosphooxymethyl)pyrimidine + CO + 5'-deoxyadenosine + formate + L-methionine + 3 H(+)</text>
        <dbReference type="Rhea" id="RHEA:24840"/>
        <dbReference type="ChEBI" id="CHEBI:15378"/>
        <dbReference type="ChEBI" id="CHEBI:15740"/>
        <dbReference type="ChEBI" id="CHEBI:17245"/>
        <dbReference type="ChEBI" id="CHEBI:17319"/>
        <dbReference type="ChEBI" id="CHEBI:57844"/>
        <dbReference type="ChEBI" id="CHEBI:58354"/>
        <dbReference type="ChEBI" id="CHEBI:59789"/>
        <dbReference type="ChEBI" id="CHEBI:137981"/>
        <dbReference type="EC" id="4.1.99.17"/>
    </reaction>
</comment>
<evidence type="ECO:0000256" key="9">
    <source>
        <dbReference type="ARBA" id="ARBA00023014"/>
    </source>
</evidence>
<evidence type="ECO:0000313" key="14">
    <source>
        <dbReference type="EMBL" id="ADK83583.1"/>
    </source>
</evidence>
<dbReference type="InterPro" id="IPR038521">
    <property type="entry name" value="ThiC/Bza_core_dom"/>
</dbReference>
<feature type="binding site" evidence="13">
    <location>
        <position position="267"/>
    </location>
    <ligand>
        <name>substrate</name>
    </ligand>
</feature>
<organism evidence="14 15">
    <name type="scientific">Desulfarculus baarsii (strain ATCC 33931 / DSM 2075 / LMG 7858 / VKM B-1802 / 2st14)</name>
    <dbReference type="NCBI Taxonomy" id="644282"/>
    <lineage>
        <taxon>Bacteria</taxon>
        <taxon>Pseudomonadati</taxon>
        <taxon>Thermodesulfobacteriota</taxon>
        <taxon>Desulfarculia</taxon>
        <taxon>Desulfarculales</taxon>
        <taxon>Desulfarculaceae</taxon>
        <taxon>Desulfarculus</taxon>
    </lineage>
</organism>
<dbReference type="RefSeq" id="WP_013257039.1">
    <property type="nucleotide sequence ID" value="NC_014365.1"/>
</dbReference>
<dbReference type="SFLD" id="SFLDS00113">
    <property type="entry name" value="Radical_SAM_Phosphomethylpyrim"/>
    <property type="match status" value="1"/>
</dbReference>
<dbReference type="GO" id="GO:0051539">
    <property type="term" value="F:4 iron, 4 sulfur cluster binding"/>
    <property type="evidence" value="ECO:0007669"/>
    <property type="project" value="UniProtKB-KW"/>
</dbReference>
<keyword evidence="8 13" id="KW-0408">Iron</keyword>
<keyword evidence="7 13" id="KW-0784">Thiamine biosynthesis</keyword>
<comment type="catalytic activity">
    <reaction evidence="11">
        <text>5-amino-1-(5-phospho-beta-D-ribosyl)imidazole + AH2 + S-adenosyl-L-methionine = 5-hydroxybenzimidazole + 5'-deoxyadenosine + formate + L-methionine + A + NH4(+) + phosphate + 2 H(+)</text>
        <dbReference type="Rhea" id="RHEA:53504"/>
        <dbReference type="ChEBI" id="CHEBI:13193"/>
        <dbReference type="ChEBI" id="CHEBI:15378"/>
        <dbReference type="ChEBI" id="CHEBI:15740"/>
        <dbReference type="ChEBI" id="CHEBI:17319"/>
        <dbReference type="ChEBI" id="CHEBI:17499"/>
        <dbReference type="ChEBI" id="CHEBI:28938"/>
        <dbReference type="ChEBI" id="CHEBI:43474"/>
        <dbReference type="ChEBI" id="CHEBI:57844"/>
        <dbReference type="ChEBI" id="CHEBI:59789"/>
        <dbReference type="ChEBI" id="CHEBI:137404"/>
        <dbReference type="ChEBI" id="CHEBI:137981"/>
        <dbReference type="EC" id="4.1.99.23"/>
    </reaction>
</comment>
<dbReference type="eggNOG" id="COG0422">
    <property type="taxonomic scope" value="Bacteria"/>
</dbReference>
<dbReference type="SFLD" id="SFLDG01114">
    <property type="entry name" value="phosphomethylpyrimidine_syntha"/>
    <property type="match status" value="1"/>
</dbReference>
<dbReference type="Gene3D" id="6.10.250.620">
    <property type="match status" value="1"/>
</dbReference>
<dbReference type="Gene3D" id="3.20.20.540">
    <property type="entry name" value="Radical SAM ThiC family, central domain"/>
    <property type="match status" value="1"/>
</dbReference>
<sequence length="434" mass="46534">MIDTQLTAARKGQITPAMAAVAQSEGLDAEIIRQGLARGVIAIPCNPAHACLQPRGVGQGLAVKVNANIGTSPDRCDPAEERQKLQAALEAGADAVMDLSTGGDLVAMRRQIIAACPVPVGTVPIYQAAVEITGQGKGVVDLSADDLFRVIEQQAVEGVDFMTVHCGVNMAALERLRLEGRVTDVVSRGGAFMACWIIKNQAENPLFAQYDRLLDICRRHDVTLSLGDGLRPGCLADATDRAQITELITLGELTQRAWDAGVQVMIEGPGHVPLNQIVTNIQLQKRLCHDAPFYVLGPLVTDVAAGWDHVACAIGGAIAATAGADFLCYVTPTEHLALPGPKDVYEGVITTRIAAHAADVARGRAQSVARDRQMAQARAAMDWETMMSLCLDPKTARAMREGSRPQEDEVCTMCGKFCAVRLMRDYLHPERKKV</sequence>
<comment type="function">
    <text evidence="1 13">Catalyzes the synthesis of the hydroxymethylpyrimidine phosphate (HMP-P) moiety of thiamine from aminoimidazole ribotide (AIR) in a radical S-adenosyl-L-methionine (SAM)-dependent reaction.</text>
</comment>
<evidence type="ECO:0000256" key="3">
    <source>
        <dbReference type="ARBA" id="ARBA00022485"/>
    </source>
</evidence>
<feature type="binding site" evidence="13">
    <location>
        <position position="97"/>
    </location>
    <ligand>
        <name>substrate</name>
    </ligand>
</feature>
<evidence type="ECO:0000256" key="4">
    <source>
        <dbReference type="ARBA" id="ARBA00022691"/>
    </source>
</evidence>
<comment type="similarity">
    <text evidence="12">Belongs to the ThiC family. 5-hydroxybenzimidazole synthase subfamily.</text>
</comment>
<feature type="binding site" evidence="13">
    <location>
        <begin position="228"/>
        <end position="231"/>
    </location>
    <ligand>
        <name>substrate</name>
    </ligand>
</feature>
<feature type="binding site" evidence="13">
    <location>
        <begin position="187"/>
        <end position="189"/>
    </location>
    <ligand>
        <name>substrate</name>
    </ligand>
</feature>
<gene>
    <name evidence="13" type="primary">thiC</name>
    <name evidence="14" type="ordered locus">Deba_0206</name>
</gene>
<evidence type="ECO:0000256" key="10">
    <source>
        <dbReference type="ARBA" id="ARBA00023239"/>
    </source>
</evidence>
<feature type="binding site" evidence="13">
    <location>
        <position position="68"/>
    </location>
    <ligand>
        <name>substrate</name>
    </ligand>
</feature>
<evidence type="ECO:0000256" key="1">
    <source>
        <dbReference type="ARBA" id="ARBA00003175"/>
    </source>
</evidence>
<dbReference type="NCBIfam" id="TIGR00190">
    <property type="entry name" value="thiC"/>
    <property type="match status" value="1"/>
</dbReference>
<dbReference type="InterPro" id="IPR037509">
    <property type="entry name" value="ThiC"/>
</dbReference>
<comment type="subunit">
    <text evidence="2">Homodimer.</text>
</comment>
<dbReference type="PANTHER" id="PTHR30557">
    <property type="entry name" value="THIAMINE BIOSYNTHESIS PROTEIN THIC"/>
    <property type="match status" value="1"/>
</dbReference>
<keyword evidence="10 13" id="KW-0456">Lyase</keyword>
<dbReference type="GO" id="GO:0009228">
    <property type="term" value="P:thiamine biosynthetic process"/>
    <property type="evidence" value="ECO:0007669"/>
    <property type="project" value="UniProtKB-UniRule"/>
</dbReference>
<name>E1QG71_DESB2</name>
<keyword evidence="6 13" id="KW-0862">Zinc</keyword>
<dbReference type="GO" id="GO:0008270">
    <property type="term" value="F:zinc ion binding"/>
    <property type="evidence" value="ECO:0007669"/>
    <property type="project" value="UniProtKB-UniRule"/>
</dbReference>
<evidence type="ECO:0000256" key="6">
    <source>
        <dbReference type="ARBA" id="ARBA00022833"/>
    </source>
</evidence>
<evidence type="ECO:0000256" key="8">
    <source>
        <dbReference type="ARBA" id="ARBA00023004"/>
    </source>
</evidence>
<feature type="binding site" evidence="13">
    <location>
        <position position="294"/>
    </location>
    <ligand>
        <name>substrate</name>
    </ligand>
</feature>
<dbReference type="FunFam" id="3.20.20.540:FF:000001">
    <property type="entry name" value="Phosphomethylpyrimidine synthase"/>
    <property type="match status" value="1"/>
</dbReference>
<dbReference type="UniPathway" id="UPA00060"/>
<accession>E1QG71</accession>
<keyword evidence="4 13" id="KW-0949">S-adenosyl-L-methionine</keyword>
<feature type="binding site" evidence="13">
    <location>
        <position position="126"/>
    </location>
    <ligand>
        <name>substrate</name>
    </ligand>
</feature>
<feature type="binding site" evidence="13">
    <location>
        <position position="414"/>
    </location>
    <ligand>
        <name>[4Fe-4S] cluster</name>
        <dbReference type="ChEBI" id="CHEBI:49883"/>
        <note>4Fe-4S-S-AdoMet</note>
    </ligand>
</feature>
<keyword evidence="15" id="KW-1185">Reference proteome</keyword>
<evidence type="ECO:0000256" key="12">
    <source>
        <dbReference type="ARBA" id="ARBA00061427"/>
    </source>
</evidence>
<feature type="binding site" evidence="13">
    <location>
        <position position="418"/>
    </location>
    <ligand>
        <name>[4Fe-4S] cluster</name>
        <dbReference type="ChEBI" id="CHEBI:49883"/>
        <note>4Fe-4S-S-AdoMet</note>
    </ligand>
</feature>
<feature type="binding site" evidence="13">
    <location>
        <position position="411"/>
    </location>
    <ligand>
        <name>[4Fe-4S] cluster</name>
        <dbReference type="ChEBI" id="CHEBI:49883"/>
        <note>4Fe-4S-S-AdoMet</note>
    </ligand>
</feature>
<dbReference type="Proteomes" id="UP000009047">
    <property type="component" value="Chromosome"/>
</dbReference>
<comment type="cofactor">
    <cofactor evidence="13">
        <name>[4Fe-4S] cluster</name>
        <dbReference type="ChEBI" id="CHEBI:49883"/>
    </cofactor>
    <text evidence="13">Binds 1 [4Fe-4S] cluster per subunit. The cluster is coordinated with 3 cysteines and an exchangeable S-adenosyl-L-methionine.</text>
</comment>
<feature type="binding site" evidence="13">
    <location>
        <position position="165"/>
    </location>
    <ligand>
        <name>substrate</name>
    </ligand>
</feature>
<evidence type="ECO:0000256" key="7">
    <source>
        <dbReference type="ARBA" id="ARBA00022977"/>
    </source>
</evidence>
<dbReference type="SFLD" id="SFLDF00407">
    <property type="entry name" value="phosphomethylpyrimidine_syntha"/>
    <property type="match status" value="1"/>
</dbReference>
<dbReference type="EC" id="4.1.99.17" evidence="13"/>
<proteinExistence type="inferred from homology"/>
<evidence type="ECO:0000256" key="5">
    <source>
        <dbReference type="ARBA" id="ARBA00022723"/>
    </source>
</evidence>
<comment type="pathway">
    <text evidence="13">Cofactor biosynthesis; thiamine diphosphate biosynthesis.</text>
</comment>
<dbReference type="GO" id="GO:0005829">
    <property type="term" value="C:cytosol"/>
    <property type="evidence" value="ECO:0007669"/>
    <property type="project" value="TreeGrafter"/>
</dbReference>
<dbReference type="GO" id="GO:0009229">
    <property type="term" value="P:thiamine diphosphate biosynthetic process"/>
    <property type="evidence" value="ECO:0007669"/>
    <property type="project" value="UniProtKB-UniRule"/>
</dbReference>
<dbReference type="AlphaFoldDB" id="E1QG71"/>
<feature type="binding site" evidence="13">
    <location>
        <position position="271"/>
    </location>
    <ligand>
        <name>Zn(2+)</name>
        <dbReference type="ChEBI" id="CHEBI:29105"/>
    </ligand>
</feature>
<evidence type="ECO:0000256" key="11">
    <source>
        <dbReference type="ARBA" id="ARBA00052156"/>
    </source>
</evidence>
<dbReference type="InterPro" id="IPR002817">
    <property type="entry name" value="ThiC/BzaA/B"/>
</dbReference>
<dbReference type="KEGG" id="dbr:Deba_0206"/>
<evidence type="ECO:0000256" key="13">
    <source>
        <dbReference type="HAMAP-Rule" id="MF_00089"/>
    </source>
</evidence>
<dbReference type="PANTHER" id="PTHR30557:SF1">
    <property type="entry name" value="PHOSPHOMETHYLPYRIMIDINE SYNTHASE, CHLOROPLASTIC"/>
    <property type="match status" value="1"/>
</dbReference>
<dbReference type="Pfam" id="PF01964">
    <property type="entry name" value="ThiC_Rad_SAM"/>
    <property type="match status" value="1"/>
</dbReference>
<feature type="binding site" evidence="13">
    <location>
        <position position="335"/>
    </location>
    <ligand>
        <name>Zn(2+)</name>
        <dbReference type="ChEBI" id="CHEBI:29105"/>
    </ligand>
</feature>
<keyword evidence="9 13" id="KW-0411">Iron-sulfur</keyword>
<dbReference type="HOGENOM" id="CLU_013181_2_2_7"/>
<dbReference type="EMBL" id="CP002085">
    <property type="protein sequence ID" value="ADK83583.1"/>
    <property type="molecule type" value="Genomic_DNA"/>
</dbReference>
<keyword evidence="3 13" id="KW-0004">4Fe-4S</keyword>
<dbReference type="STRING" id="644282.Deba_0206"/>
<reference evidence="14 15" key="1">
    <citation type="journal article" date="2010" name="Stand. Genomic Sci.">
        <title>Complete genome sequence of Desulfarculus baarsii type strain (2st14).</title>
        <authorList>
            <person name="Sun H."/>
            <person name="Spring S."/>
            <person name="Lapidus A."/>
            <person name="Davenport K."/>
            <person name="Del Rio T.G."/>
            <person name="Tice H."/>
            <person name="Nolan M."/>
            <person name="Copeland A."/>
            <person name="Cheng J.F."/>
            <person name="Lucas S."/>
            <person name="Tapia R."/>
            <person name="Goodwin L."/>
            <person name="Pitluck S."/>
            <person name="Ivanova N."/>
            <person name="Pagani I."/>
            <person name="Mavromatis K."/>
            <person name="Ovchinnikova G."/>
            <person name="Pati A."/>
            <person name="Chen A."/>
            <person name="Palaniappan K."/>
            <person name="Hauser L."/>
            <person name="Chang Y.J."/>
            <person name="Jeffries C.D."/>
            <person name="Detter J.C."/>
            <person name="Han C."/>
            <person name="Rohde M."/>
            <person name="Brambilla E."/>
            <person name="Goker M."/>
            <person name="Woyke T."/>
            <person name="Bristow J."/>
            <person name="Eisen J.A."/>
            <person name="Markowitz V."/>
            <person name="Hugenholtz P."/>
            <person name="Kyrpides N.C."/>
            <person name="Klenk H.P."/>
            <person name="Land M."/>
        </authorList>
    </citation>
    <scope>NUCLEOTIDE SEQUENCE [LARGE SCALE GENOMIC DNA]</scope>
    <source>
        <strain evidence="15">ATCC 33931 / DSM 2075 / LMG 7858 / VKM B-1802 / 2st14</strain>
    </source>
</reference>
<dbReference type="NCBIfam" id="NF009895">
    <property type="entry name" value="PRK13352.1"/>
    <property type="match status" value="1"/>
</dbReference>
<dbReference type="GO" id="GO:0070284">
    <property type="term" value="F:phosphomethylpyrimidine synthase activity"/>
    <property type="evidence" value="ECO:0007669"/>
    <property type="project" value="UniProtKB-EC"/>
</dbReference>
<protein>
    <recommendedName>
        <fullName evidence="13">Phosphomethylpyrimidine synthase</fullName>
        <ecNumber evidence="13">4.1.99.17</ecNumber>
    </recommendedName>
    <alternativeName>
        <fullName evidence="13">Hydroxymethylpyrimidine phosphate synthase</fullName>
        <shortName evidence="13">HMP-P synthase</shortName>
        <shortName evidence="13">HMP-phosphate synthase</shortName>
        <shortName evidence="13">HMPP synthase</shortName>
    </alternativeName>
    <alternativeName>
        <fullName evidence="13">Thiamine biosynthesis protein ThiC</fullName>
    </alternativeName>
</protein>
<dbReference type="HAMAP" id="MF_00089">
    <property type="entry name" value="ThiC"/>
    <property type="match status" value="1"/>
</dbReference>
<keyword evidence="5 13" id="KW-0479">Metal-binding</keyword>